<proteinExistence type="predicted"/>
<sequence>MEINRPFPAGPTDIRHFHSNNYVDLFASVTPETLADSVHITLNRQDADIALNWAGGGRNESKNKTNLAVFKQGRPEKLGLRRAFKWRS</sequence>
<comment type="caution">
    <text evidence="1">The sequence shown here is derived from an EMBL/GenBank/DDBJ whole genome shotgun (WGS) entry which is preliminary data.</text>
</comment>
<evidence type="ECO:0000313" key="1">
    <source>
        <dbReference type="EMBL" id="KAB2611364.1"/>
    </source>
</evidence>
<evidence type="ECO:0000313" key="2">
    <source>
        <dbReference type="Proteomes" id="UP000327157"/>
    </source>
</evidence>
<dbReference type="Proteomes" id="UP000327157">
    <property type="component" value="Chromosome 17"/>
</dbReference>
<reference evidence="1 2" key="3">
    <citation type="submission" date="2019-11" db="EMBL/GenBank/DDBJ databases">
        <title>A de novo genome assembly of a pear dwarfing rootstock.</title>
        <authorList>
            <person name="Wang F."/>
            <person name="Wang J."/>
            <person name="Li S."/>
            <person name="Zhang Y."/>
            <person name="Fang M."/>
            <person name="Ma L."/>
            <person name="Zhao Y."/>
            <person name="Jiang S."/>
        </authorList>
    </citation>
    <scope>NUCLEOTIDE SEQUENCE [LARGE SCALE GENOMIC DNA]</scope>
    <source>
        <strain evidence="1">S2</strain>
        <tissue evidence="1">Leaf</tissue>
    </source>
</reference>
<protein>
    <submittedName>
        <fullName evidence="1">Histone deacetylase 6</fullName>
    </submittedName>
</protein>
<reference evidence="1 2" key="1">
    <citation type="submission" date="2019-09" db="EMBL/GenBank/DDBJ databases">
        <authorList>
            <person name="Ou C."/>
        </authorList>
    </citation>
    <scope>NUCLEOTIDE SEQUENCE [LARGE SCALE GENOMIC DNA]</scope>
    <source>
        <strain evidence="1">S2</strain>
        <tissue evidence="1">Leaf</tissue>
    </source>
</reference>
<keyword evidence="2" id="KW-1185">Reference proteome</keyword>
<reference evidence="2" key="2">
    <citation type="submission" date="2019-10" db="EMBL/GenBank/DDBJ databases">
        <title>A de novo genome assembly of a pear dwarfing rootstock.</title>
        <authorList>
            <person name="Wang F."/>
            <person name="Wang J."/>
            <person name="Li S."/>
            <person name="Zhang Y."/>
            <person name="Fang M."/>
            <person name="Ma L."/>
            <person name="Zhao Y."/>
            <person name="Jiang S."/>
        </authorList>
    </citation>
    <scope>NUCLEOTIDE SEQUENCE [LARGE SCALE GENOMIC DNA]</scope>
</reference>
<name>A0A5N5GKT8_9ROSA</name>
<dbReference type="AlphaFoldDB" id="A0A5N5GKT8"/>
<organism evidence="1 2">
    <name type="scientific">Pyrus ussuriensis x Pyrus communis</name>
    <dbReference type="NCBI Taxonomy" id="2448454"/>
    <lineage>
        <taxon>Eukaryota</taxon>
        <taxon>Viridiplantae</taxon>
        <taxon>Streptophyta</taxon>
        <taxon>Embryophyta</taxon>
        <taxon>Tracheophyta</taxon>
        <taxon>Spermatophyta</taxon>
        <taxon>Magnoliopsida</taxon>
        <taxon>eudicotyledons</taxon>
        <taxon>Gunneridae</taxon>
        <taxon>Pentapetalae</taxon>
        <taxon>rosids</taxon>
        <taxon>fabids</taxon>
        <taxon>Rosales</taxon>
        <taxon>Rosaceae</taxon>
        <taxon>Amygdaloideae</taxon>
        <taxon>Maleae</taxon>
        <taxon>Pyrus</taxon>
    </lineage>
</organism>
<dbReference type="OrthoDB" id="1918432at2759"/>
<dbReference type="EMBL" id="SMOL01000487">
    <property type="protein sequence ID" value="KAB2611364.1"/>
    <property type="molecule type" value="Genomic_DNA"/>
</dbReference>
<gene>
    <name evidence="1" type="ORF">D8674_019396</name>
</gene>
<accession>A0A5N5GKT8</accession>